<sequence length="251" mass="28054">MNNLAAALIFFTRLPFWRIFSVPNEYFKQVINYWAVVGWLTAPVMAGTLWLTAQILPVQVAIVLAILSRLLITGALHEDGLADFFDGFGGGTIKERILAIMKDSHIGTYGVVGLIFYFLLMFMLLYSMPLYWACITILAADPCCKFIGSLITLRLTYARNEDTSKAKVVYNKMSLFPLIISAVFGLLPILFFIPSIAWWIVVLPLAVFFGLTWLMGKKIQGYTGDCCGALFLLCELAFYIGSVIVIDNGWV</sequence>
<feature type="transmembrane region" description="Helical" evidence="19">
    <location>
        <begin position="130"/>
        <end position="157"/>
    </location>
</feature>
<evidence type="ECO:0000256" key="2">
    <source>
        <dbReference type="ARBA" id="ARBA00004651"/>
    </source>
</evidence>
<dbReference type="GO" id="GO:0051073">
    <property type="term" value="F:adenosylcobinamide-GDP ribazoletransferase activity"/>
    <property type="evidence" value="ECO:0007669"/>
    <property type="project" value="UniProtKB-UniRule"/>
</dbReference>
<dbReference type="RefSeq" id="WP_134436518.1">
    <property type="nucleotide sequence ID" value="NZ_SOML01000006.1"/>
</dbReference>
<comment type="catalytic activity">
    <reaction evidence="17 19">
        <text>alpha-ribazole + adenosylcob(III)inamide-GDP = adenosylcob(III)alamin + GMP + H(+)</text>
        <dbReference type="Rhea" id="RHEA:16049"/>
        <dbReference type="ChEBI" id="CHEBI:10329"/>
        <dbReference type="ChEBI" id="CHEBI:15378"/>
        <dbReference type="ChEBI" id="CHEBI:18408"/>
        <dbReference type="ChEBI" id="CHEBI:58115"/>
        <dbReference type="ChEBI" id="CHEBI:60487"/>
        <dbReference type="EC" id="2.7.8.26"/>
    </reaction>
</comment>
<evidence type="ECO:0000256" key="6">
    <source>
        <dbReference type="ARBA" id="ARBA00015850"/>
    </source>
</evidence>
<evidence type="ECO:0000256" key="8">
    <source>
        <dbReference type="ARBA" id="ARBA00022573"/>
    </source>
</evidence>
<keyword evidence="12 19" id="KW-1133">Transmembrane helix</keyword>
<feature type="transmembrane region" description="Helical" evidence="19">
    <location>
        <begin position="196"/>
        <end position="214"/>
    </location>
</feature>
<dbReference type="AlphaFoldDB" id="A0A4Y8L0J8"/>
<proteinExistence type="inferred from homology"/>
<dbReference type="OrthoDB" id="9794626at2"/>
<keyword evidence="10 19" id="KW-0812">Transmembrane</keyword>
<keyword evidence="13 19" id="KW-0472">Membrane</keyword>
<evidence type="ECO:0000256" key="9">
    <source>
        <dbReference type="ARBA" id="ARBA00022679"/>
    </source>
</evidence>
<evidence type="ECO:0000256" key="7">
    <source>
        <dbReference type="ARBA" id="ARBA00022475"/>
    </source>
</evidence>
<keyword evidence="11 19" id="KW-0460">Magnesium</keyword>
<comment type="function">
    <text evidence="14 19">Joins adenosylcobinamide-GDP and alpha-ribazole to generate adenosylcobalamin (Ado-cobalamin). Also synthesizes adenosylcobalamin 5'-phosphate from adenosylcobinamide-GDP and alpha-ribazole 5'-phosphate.</text>
</comment>
<name>A0A4Y8L0J8_9BACT</name>
<feature type="transmembrane region" description="Helical" evidence="19">
    <location>
        <begin position="106"/>
        <end position="124"/>
    </location>
</feature>
<keyword evidence="9 19" id="KW-0808">Transferase</keyword>
<evidence type="ECO:0000256" key="13">
    <source>
        <dbReference type="ARBA" id="ARBA00023136"/>
    </source>
</evidence>
<feature type="transmembrane region" description="Helical" evidence="19">
    <location>
        <begin position="169"/>
        <end position="190"/>
    </location>
</feature>
<dbReference type="EC" id="2.7.8.26" evidence="5 19"/>
<dbReference type="GO" id="GO:0009236">
    <property type="term" value="P:cobalamin biosynthetic process"/>
    <property type="evidence" value="ECO:0007669"/>
    <property type="project" value="UniProtKB-UniRule"/>
</dbReference>
<evidence type="ECO:0000256" key="5">
    <source>
        <dbReference type="ARBA" id="ARBA00013200"/>
    </source>
</evidence>
<evidence type="ECO:0000256" key="15">
    <source>
        <dbReference type="ARBA" id="ARBA00032605"/>
    </source>
</evidence>
<evidence type="ECO:0000313" key="21">
    <source>
        <dbReference type="Proteomes" id="UP000297861"/>
    </source>
</evidence>
<comment type="catalytic activity">
    <reaction evidence="18 19">
        <text>alpha-ribazole 5'-phosphate + adenosylcob(III)inamide-GDP = adenosylcob(III)alamin 5'-phosphate + GMP + H(+)</text>
        <dbReference type="Rhea" id="RHEA:23560"/>
        <dbReference type="ChEBI" id="CHEBI:15378"/>
        <dbReference type="ChEBI" id="CHEBI:57918"/>
        <dbReference type="ChEBI" id="CHEBI:58115"/>
        <dbReference type="ChEBI" id="CHEBI:60487"/>
        <dbReference type="ChEBI" id="CHEBI:60493"/>
        <dbReference type="EC" id="2.7.8.26"/>
    </reaction>
</comment>
<dbReference type="InterPro" id="IPR003805">
    <property type="entry name" value="CobS"/>
</dbReference>
<organism evidence="20 21">
    <name type="scientific">Dysgonomonas capnocytophagoides</name>
    <dbReference type="NCBI Taxonomy" id="45254"/>
    <lineage>
        <taxon>Bacteria</taxon>
        <taxon>Pseudomonadati</taxon>
        <taxon>Bacteroidota</taxon>
        <taxon>Bacteroidia</taxon>
        <taxon>Bacteroidales</taxon>
        <taxon>Dysgonomonadaceae</taxon>
        <taxon>Dysgonomonas</taxon>
    </lineage>
</organism>
<protein>
    <recommendedName>
        <fullName evidence="6 19">Adenosylcobinamide-GDP ribazoletransferase</fullName>
        <ecNumber evidence="5 19">2.7.8.26</ecNumber>
    </recommendedName>
    <alternativeName>
        <fullName evidence="16 19">Cobalamin synthase</fullName>
    </alternativeName>
    <alternativeName>
        <fullName evidence="15 19">Cobalamin-5'-phosphate synthase</fullName>
    </alternativeName>
</protein>
<evidence type="ECO:0000256" key="4">
    <source>
        <dbReference type="ARBA" id="ARBA00010561"/>
    </source>
</evidence>
<comment type="caution">
    <text evidence="20">The sequence shown here is derived from an EMBL/GenBank/DDBJ whole genome shotgun (WGS) entry which is preliminary data.</text>
</comment>
<evidence type="ECO:0000313" key="20">
    <source>
        <dbReference type="EMBL" id="TFD96205.1"/>
    </source>
</evidence>
<evidence type="ECO:0000256" key="14">
    <source>
        <dbReference type="ARBA" id="ARBA00025228"/>
    </source>
</evidence>
<comment type="cofactor">
    <cofactor evidence="1 19">
        <name>Mg(2+)</name>
        <dbReference type="ChEBI" id="CHEBI:18420"/>
    </cofactor>
</comment>
<dbReference type="PANTHER" id="PTHR34148:SF1">
    <property type="entry name" value="ADENOSYLCOBINAMIDE-GDP RIBAZOLETRANSFERASE"/>
    <property type="match status" value="1"/>
</dbReference>
<comment type="subcellular location">
    <subcellularLocation>
        <location evidence="2 19">Cell membrane</location>
        <topology evidence="2 19">Multi-pass membrane protein</topology>
    </subcellularLocation>
</comment>
<dbReference type="Proteomes" id="UP000297861">
    <property type="component" value="Unassembled WGS sequence"/>
</dbReference>
<evidence type="ECO:0000256" key="18">
    <source>
        <dbReference type="ARBA" id="ARBA00049504"/>
    </source>
</evidence>
<evidence type="ECO:0000256" key="16">
    <source>
        <dbReference type="ARBA" id="ARBA00032853"/>
    </source>
</evidence>
<evidence type="ECO:0000256" key="12">
    <source>
        <dbReference type="ARBA" id="ARBA00022989"/>
    </source>
</evidence>
<dbReference type="UniPathway" id="UPA00148">
    <property type="reaction ID" value="UER00238"/>
</dbReference>
<feature type="transmembrane region" description="Helical" evidence="19">
    <location>
        <begin position="226"/>
        <end position="246"/>
    </location>
</feature>
<dbReference type="PANTHER" id="PTHR34148">
    <property type="entry name" value="ADENOSYLCOBINAMIDE-GDP RIBAZOLETRANSFERASE"/>
    <property type="match status" value="1"/>
</dbReference>
<reference evidence="20 21" key="1">
    <citation type="submission" date="2019-03" db="EMBL/GenBank/DDBJ databases">
        <title>San Antonio Military Medical Center submission to MRSN (WRAIR), pending publication.</title>
        <authorList>
            <person name="Blyth D.M."/>
            <person name="Mccarthy S.L."/>
            <person name="Schall S.E."/>
            <person name="Stam J.A."/>
            <person name="Ong A.C."/>
            <person name="Mcgann P.T."/>
        </authorList>
    </citation>
    <scope>NUCLEOTIDE SEQUENCE [LARGE SCALE GENOMIC DNA]</scope>
    <source>
        <strain evidence="20 21">MRSN571793</strain>
    </source>
</reference>
<dbReference type="HAMAP" id="MF_00719">
    <property type="entry name" value="CobS"/>
    <property type="match status" value="1"/>
</dbReference>
<dbReference type="Pfam" id="PF02654">
    <property type="entry name" value="CobS"/>
    <property type="match status" value="1"/>
</dbReference>
<evidence type="ECO:0000256" key="10">
    <source>
        <dbReference type="ARBA" id="ARBA00022692"/>
    </source>
</evidence>
<accession>A0A4Y8L0J8</accession>
<evidence type="ECO:0000256" key="17">
    <source>
        <dbReference type="ARBA" id="ARBA00048623"/>
    </source>
</evidence>
<keyword evidence="8 19" id="KW-0169">Cobalamin biosynthesis</keyword>
<evidence type="ECO:0000256" key="19">
    <source>
        <dbReference type="HAMAP-Rule" id="MF_00719"/>
    </source>
</evidence>
<comment type="pathway">
    <text evidence="3 19">Cofactor biosynthesis; adenosylcobalamin biosynthesis; adenosylcobalamin from cob(II)yrinate a,c-diamide: step 7/7.</text>
</comment>
<keyword evidence="7 19" id="KW-1003">Cell membrane</keyword>
<gene>
    <name evidence="19" type="primary">cobS</name>
    <name evidence="20" type="ORF">E2605_11470</name>
</gene>
<evidence type="ECO:0000256" key="11">
    <source>
        <dbReference type="ARBA" id="ARBA00022842"/>
    </source>
</evidence>
<comment type="similarity">
    <text evidence="4 19">Belongs to the CobS family.</text>
</comment>
<keyword evidence="21" id="KW-1185">Reference proteome</keyword>
<dbReference type="GO" id="GO:0005886">
    <property type="term" value="C:plasma membrane"/>
    <property type="evidence" value="ECO:0007669"/>
    <property type="project" value="UniProtKB-SubCell"/>
</dbReference>
<dbReference type="EMBL" id="SOML01000006">
    <property type="protein sequence ID" value="TFD96205.1"/>
    <property type="molecule type" value="Genomic_DNA"/>
</dbReference>
<dbReference type="STRING" id="1121485.GCA_000426485_00640"/>
<evidence type="ECO:0000256" key="1">
    <source>
        <dbReference type="ARBA" id="ARBA00001946"/>
    </source>
</evidence>
<dbReference type="GO" id="GO:0008818">
    <property type="term" value="F:cobalamin 5'-phosphate synthase activity"/>
    <property type="evidence" value="ECO:0007669"/>
    <property type="project" value="UniProtKB-UniRule"/>
</dbReference>
<evidence type="ECO:0000256" key="3">
    <source>
        <dbReference type="ARBA" id="ARBA00004663"/>
    </source>
</evidence>